<proteinExistence type="predicted"/>
<dbReference type="InterPro" id="IPR017853">
    <property type="entry name" value="GH"/>
</dbReference>
<sequence length="248" mass="27630">MLALLSAEASAAVEASHYRQFWLWAGVRPQPVLQQAERLYLHQGEIGPLDARQPVRFQGQGIAPSKLPVKELWLAYRVERLDWDEALIKSLTNQLAAWQRKGNEVRGVQIDFDARTHRLADYGDFLRKLRSQLPAGCAISITGLLDWTRTGDVATLNALAGTVDELVVQTYRGRRTEPGYARYLQTLTRLTLPFKVGLVQGGEWDKEWERRLTSSPAYGGMVVFLVNPAPSRPPLVSPGEGLTGTAPL</sequence>
<name>K1JL79_9GAMM</name>
<dbReference type="InterPro" id="IPR021488">
    <property type="entry name" value="DUF3142"/>
</dbReference>
<gene>
    <name evidence="1" type="ORF">HMPREF1171_02806</name>
</gene>
<dbReference type="HOGENOM" id="CLU_090320_0_0_6"/>
<evidence type="ECO:0000313" key="2">
    <source>
        <dbReference type="Proteomes" id="UP000005149"/>
    </source>
</evidence>
<organism evidence="1 2">
    <name type="scientific">Aeromonas dhakensis</name>
    <dbReference type="NCBI Taxonomy" id="196024"/>
    <lineage>
        <taxon>Bacteria</taxon>
        <taxon>Pseudomonadati</taxon>
        <taxon>Pseudomonadota</taxon>
        <taxon>Gammaproteobacteria</taxon>
        <taxon>Aeromonadales</taxon>
        <taxon>Aeromonadaceae</taxon>
        <taxon>Aeromonas</taxon>
    </lineage>
</organism>
<protein>
    <recommendedName>
        <fullName evidence="3">DUF3142 domain-containing protein</fullName>
    </recommendedName>
</protein>
<evidence type="ECO:0000313" key="1">
    <source>
        <dbReference type="EMBL" id="EKB27328.1"/>
    </source>
</evidence>
<evidence type="ECO:0008006" key="3">
    <source>
        <dbReference type="Google" id="ProtNLM"/>
    </source>
</evidence>
<comment type="caution">
    <text evidence="1">The sequence shown here is derived from an EMBL/GenBank/DDBJ whole genome shotgun (WGS) entry which is preliminary data.</text>
</comment>
<accession>K1JL79</accession>
<dbReference type="AlphaFoldDB" id="K1JL79"/>
<keyword evidence="2" id="KW-1185">Reference proteome</keyword>
<dbReference type="SUPFAM" id="SSF51445">
    <property type="entry name" value="(Trans)glycosidases"/>
    <property type="match status" value="1"/>
</dbReference>
<reference evidence="1 2" key="1">
    <citation type="submission" date="2012-06" db="EMBL/GenBank/DDBJ databases">
        <title>The Genome Sequence of Aeromonas hydrophila SSU.</title>
        <authorList>
            <consortium name="The Broad Institute Genome Sequencing Platform"/>
            <person name="Earl A."/>
            <person name="Ward D."/>
            <person name="Feldgarden M."/>
            <person name="Gevers D."/>
            <person name="Chopra A."/>
            <person name="Walker B."/>
            <person name="Young S.K."/>
            <person name="Zeng Q."/>
            <person name="Gargeya S."/>
            <person name="Fitzgerald M."/>
            <person name="Haas B."/>
            <person name="Abouelleil A."/>
            <person name="Alvarado L."/>
            <person name="Arachchi H.M."/>
            <person name="Berlin A.M."/>
            <person name="Chapman S.B."/>
            <person name="Goldberg J."/>
            <person name="Griggs A."/>
            <person name="Gujja S."/>
            <person name="Hansen M."/>
            <person name="Howarth C."/>
            <person name="Imamovic A."/>
            <person name="Larimer J."/>
            <person name="McCowan C."/>
            <person name="Montmayeur A."/>
            <person name="Murphy C."/>
            <person name="Neiman D."/>
            <person name="Pearson M."/>
            <person name="Priest M."/>
            <person name="Roberts A."/>
            <person name="Saif S."/>
            <person name="Shea T."/>
            <person name="Sisk P."/>
            <person name="Sykes S."/>
            <person name="Wortman J."/>
            <person name="Nusbaum C."/>
            <person name="Birren B."/>
        </authorList>
    </citation>
    <scope>NUCLEOTIDE SEQUENCE [LARGE SCALE GENOMIC DNA]</scope>
    <source>
        <strain evidence="1 2">SSU</strain>
    </source>
</reference>
<dbReference type="Proteomes" id="UP000005149">
    <property type="component" value="Unassembled WGS sequence"/>
</dbReference>
<dbReference type="EMBL" id="AGWR01000022">
    <property type="protein sequence ID" value="EKB27328.1"/>
    <property type="molecule type" value="Genomic_DNA"/>
</dbReference>
<dbReference type="PATRIC" id="fig|1073377.4.peg.2858"/>
<dbReference type="Pfam" id="PF11340">
    <property type="entry name" value="DUF3142"/>
    <property type="match status" value="1"/>
</dbReference>